<evidence type="ECO:0000256" key="1">
    <source>
        <dbReference type="ARBA" id="ARBA00004906"/>
    </source>
</evidence>
<name>A0AAW1RAF9_9CHLO</name>
<comment type="pathway">
    <text evidence="5">Amino-acid degradation; L-threonine degradation via oxydo-reductase pathway; glycine from L-threonine: step 1/2.</text>
</comment>
<dbReference type="EC" id="1.1.1.103" evidence="6"/>
<dbReference type="GO" id="GO:0006567">
    <property type="term" value="P:L-threonine catabolic process"/>
    <property type="evidence" value="ECO:0007669"/>
    <property type="project" value="TreeGrafter"/>
</dbReference>
<dbReference type="SUPFAM" id="SSF51735">
    <property type="entry name" value="NAD(P)-binding Rossmann-fold domains"/>
    <property type="match status" value="1"/>
</dbReference>
<organism evidence="9 10">
    <name type="scientific">[Myrmecia] bisecta</name>
    <dbReference type="NCBI Taxonomy" id="41462"/>
    <lineage>
        <taxon>Eukaryota</taxon>
        <taxon>Viridiplantae</taxon>
        <taxon>Chlorophyta</taxon>
        <taxon>core chlorophytes</taxon>
        <taxon>Trebouxiophyceae</taxon>
        <taxon>Trebouxiales</taxon>
        <taxon>Trebouxiaceae</taxon>
        <taxon>Myrmecia</taxon>
    </lineage>
</organism>
<dbReference type="InterPro" id="IPR036291">
    <property type="entry name" value="NAD(P)-bd_dom_sf"/>
</dbReference>
<dbReference type="InterPro" id="IPR001509">
    <property type="entry name" value="Epimerase_deHydtase"/>
</dbReference>
<dbReference type="PANTHER" id="PTHR42687">
    <property type="entry name" value="L-THREONINE 3-DEHYDROGENASE"/>
    <property type="match status" value="1"/>
</dbReference>
<comment type="function">
    <text evidence="4">Catalyzes the NAD(+)-dependent oxidation of L-threonine to 2-amino-3-ketobutyrate, mediating L-threonine catabolism.</text>
</comment>
<sequence>MWWIGIIHAGLCARPLEDSRGAPFRSKATSDCTVVAGSKSFPAHQAILAAASPVFEQLFKENNGKGTPVIREDKYDATTMERFLLALYTGDANELCAYDVKWLKSFCEANLADSEVDDDSLVQLLCLADEHGSKVLWEACVKHMSSDRAQLRACLDLPAVEQLFKDDPELAHSLMCAAVEELGESDEGQYIDAAAYNRARGWRPAAWLSAEKLKSHTSAEACAAGLHTTSAAASPQFGGYLRTGQAGVPQEWDHDPRFLVTGASGQIGAELIPLLREKYSPSSVIASDVRLNRELMEGGPFVYCDVQDKDNLARIILENGVSHVVHLATLLSAIGERNPQLALRVNTHGIQNILDLAIQHNLHIYAPSTIAVFGKTTPRHNTPDVTIKEPSTMYGVTKVHQELLGSYYNQKFGVDYRSLRYPGVISSRTMPGGGTTDYAVEIFHAALTKGSYDCFLAADTALPFIYMPDCLKATYELMMAPNVGLKQRTYNVTAMTFTPAELGEAIARQVPGFEMRYIPDFRQEIARTWPVSVDDSNARKDWGWAPKYDLDAMTKHMLDSLADRLKETRKEKRKPMLEVPLAAGGSPPQCDGVLKLGAAGFEDGGGGWCCMESRRLPSWLHERRCVERQCKTLLNY</sequence>
<dbReference type="AlphaFoldDB" id="A0AAW1RAF9"/>
<comment type="caution">
    <text evidence="9">The sequence shown here is derived from an EMBL/GenBank/DDBJ whole genome shotgun (WGS) entry which is preliminary data.</text>
</comment>
<evidence type="ECO:0000256" key="4">
    <source>
        <dbReference type="ARBA" id="ARBA00059023"/>
    </source>
</evidence>
<reference evidence="9 10" key="1">
    <citation type="journal article" date="2024" name="Nat. Commun.">
        <title>Phylogenomics reveals the evolutionary origins of lichenization in chlorophyte algae.</title>
        <authorList>
            <person name="Puginier C."/>
            <person name="Libourel C."/>
            <person name="Otte J."/>
            <person name="Skaloud P."/>
            <person name="Haon M."/>
            <person name="Grisel S."/>
            <person name="Petersen M."/>
            <person name="Berrin J.G."/>
            <person name="Delaux P.M."/>
            <person name="Dal Grande F."/>
            <person name="Keller J."/>
        </authorList>
    </citation>
    <scope>NUCLEOTIDE SEQUENCE [LARGE SCALE GENOMIC DNA]</scope>
    <source>
        <strain evidence="9 10">SAG 2043</strain>
    </source>
</reference>
<accession>A0AAW1RAF9</accession>
<gene>
    <name evidence="9" type="ORF">WJX72_012433</name>
</gene>
<evidence type="ECO:0000256" key="2">
    <source>
        <dbReference type="ARBA" id="ARBA00007637"/>
    </source>
</evidence>
<dbReference type="Pfam" id="PF01370">
    <property type="entry name" value="Epimerase"/>
    <property type="match status" value="1"/>
</dbReference>
<dbReference type="FunFam" id="3.40.50.720:FF:000077">
    <property type="entry name" value="L-threonine 3-dehydrogenase, mitochondrial"/>
    <property type="match status" value="1"/>
</dbReference>
<dbReference type="EMBL" id="JALJOR010000001">
    <property type="protein sequence ID" value="KAK9830555.1"/>
    <property type="molecule type" value="Genomic_DNA"/>
</dbReference>
<dbReference type="SMART" id="SM00225">
    <property type="entry name" value="BTB"/>
    <property type="match status" value="1"/>
</dbReference>
<evidence type="ECO:0000259" key="8">
    <source>
        <dbReference type="PROSITE" id="PS50097"/>
    </source>
</evidence>
<dbReference type="CDD" id="cd18186">
    <property type="entry name" value="BTB_POZ_ZBTB_KLHL-like"/>
    <property type="match status" value="1"/>
</dbReference>
<keyword evidence="10" id="KW-1185">Reference proteome</keyword>
<feature type="domain" description="BTB" evidence="8">
    <location>
        <begin position="30"/>
        <end position="91"/>
    </location>
</feature>
<dbReference type="Pfam" id="PF00651">
    <property type="entry name" value="BTB"/>
    <property type="match status" value="1"/>
</dbReference>
<dbReference type="InterPro" id="IPR011333">
    <property type="entry name" value="SKP1/BTB/POZ_sf"/>
</dbReference>
<evidence type="ECO:0000313" key="9">
    <source>
        <dbReference type="EMBL" id="KAK9830555.1"/>
    </source>
</evidence>
<dbReference type="Gene3D" id="3.30.710.10">
    <property type="entry name" value="Potassium Channel Kv1.1, Chain A"/>
    <property type="match status" value="1"/>
</dbReference>
<comment type="similarity">
    <text evidence="2">Belongs to the NAD(P)-dependent epimerase/dehydratase family.</text>
</comment>
<evidence type="ECO:0000313" key="10">
    <source>
        <dbReference type="Proteomes" id="UP001489004"/>
    </source>
</evidence>
<evidence type="ECO:0000256" key="6">
    <source>
        <dbReference type="ARBA" id="ARBA00066604"/>
    </source>
</evidence>
<evidence type="ECO:0000256" key="5">
    <source>
        <dbReference type="ARBA" id="ARBA00060557"/>
    </source>
</evidence>
<dbReference type="InterPro" id="IPR051225">
    <property type="entry name" value="NAD(P)_epim/dehydratase"/>
</dbReference>
<protein>
    <recommendedName>
        <fullName evidence="7">L-threonine 3-dehydrogenase, mitochondrial</fullName>
        <ecNumber evidence="6">1.1.1.103</ecNumber>
    </recommendedName>
</protein>
<comment type="catalytic activity">
    <reaction evidence="3">
        <text>L-threonine + NAD(+) = (2S)-2-amino-3-oxobutanoate + NADH + H(+)</text>
        <dbReference type="Rhea" id="RHEA:13161"/>
        <dbReference type="ChEBI" id="CHEBI:15378"/>
        <dbReference type="ChEBI" id="CHEBI:57540"/>
        <dbReference type="ChEBI" id="CHEBI:57926"/>
        <dbReference type="ChEBI" id="CHEBI:57945"/>
        <dbReference type="ChEBI" id="CHEBI:78948"/>
        <dbReference type="EC" id="1.1.1.103"/>
    </reaction>
</comment>
<comment type="pathway">
    <text evidence="1">Protein modification; protein ubiquitination.</text>
</comment>
<dbReference type="Proteomes" id="UP001489004">
    <property type="component" value="Unassembled WGS sequence"/>
</dbReference>
<dbReference type="SUPFAM" id="SSF54695">
    <property type="entry name" value="POZ domain"/>
    <property type="match status" value="1"/>
</dbReference>
<dbReference type="Gene3D" id="3.40.50.720">
    <property type="entry name" value="NAD(P)-binding Rossmann-like Domain"/>
    <property type="match status" value="1"/>
</dbReference>
<proteinExistence type="inferred from homology"/>
<evidence type="ECO:0000256" key="7">
    <source>
        <dbReference type="ARBA" id="ARBA00069940"/>
    </source>
</evidence>
<evidence type="ECO:0000256" key="3">
    <source>
        <dbReference type="ARBA" id="ARBA00050613"/>
    </source>
</evidence>
<dbReference type="GO" id="GO:0008743">
    <property type="term" value="F:L-threonine 3-dehydrogenase activity"/>
    <property type="evidence" value="ECO:0007669"/>
    <property type="project" value="UniProtKB-EC"/>
</dbReference>
<dbReference type="PROSITE" id="PS50097">
    <property type="entry name" value="BTB"/>
    <property type="match status" value="1"/>
</dbReference>
<dbReference type="InterPro" id="IPR000210">
    <property type="entry name" value="BTB/POZ_dom"/>
</dbReference>
<dbReference type="PANTHER" id="PTHR42687:SF1">
    <property type="entry name" value="L-THREONINE 3-DEHYDROGENASE, MITOCHONDRIAL"/>
    <property type="match status" value="1"/>
</dbReference>